<evidence type="ECO:0000256" key="6">
    <source>
        <dbReference type="ARBA" id="ARBA00022989"/>
    </source>
</evidence>
<name>A0A7X1HXA9_9ACTN</name>
<evidence type="ECO:0000256" key="3">
    <source>
        <dbReference type="ARBA" id="ARBA00022448"/>
    </source>
</evidence>
<dbReference type="PANTHER" id="PTHR21716:SF53">
    <property type="entry name" value="PERMEASE PERM-RELATED"/>
    <property type="match status" value="1"/>
</dbReference>
<feature type="transmembrane region" description="Helical" evidence="9">
    <location>
        <begin position="83"/>
        <end position="104"/>
    </location>
</feature>
<feature type="transmembrane region" description="Helical" evidence="9">
    <location>
        <begin position="345"/>
        <end position="378"/>
    </location>
</feature>
<dbReference type="InterPro" id="IPR002549">
    <property type="entry name" value="AI-2E-like"/>
</dbReference>
<evidence type="ECO:0000256" key="8">
    <source>
        <dbReference type="SAM" id="MobiDB-lite"/>
    </source>
</evidence>
<feature type="transmembrane region" description="Helical" evidence="9">
    <location>
        <begin position="250"/>
        <end position="276"/>
    </location>
</feature>
<feature type="transmembrane region" description="Helical" evidence="9">
    <location>
        <begin position="111"/>
        <end position="133"/>
    </location>
</feature>
<feature type="transmembrane region" description="Helical" evidence="9">
    <location>
        <begin position="296"/>
        <end position="324"/>
    </location>
</feature>
<comment type="subcellular location">
    <subcellularLocation>
        <location evidence="1">Cell membrane</location>
        <topology evidence="1">Multi-pass membrane protein</topology>
    </subcellularLocation>
</comment>
<feature type="region of interest" description="Disordered" evidence="8">
    <location>
        <begin position="1"/>
        <end position="41"/>
    </location>
</feature>
<proteinExistence type="inferred from homology"/>
<reference evidence="10 11" key="1">
    <citation type="submission" date="2020-08" db="EMBL/GenBank/DDBJ databases">
        <title>Whole-Genome Sequence of French Clinical Streptomyces mexicanus Strain Q0842.</title>
        <authorList>
            <person name="Boxberger M."/>
            <person name="La Scola B."/>
        </authorList>
    </citation>
    <scope>NUCLEOTIDE SEQUENCE [LARGE SCALE GENOMIC DNA]</scope>
    <source>
        <strain evidence="10 11">Marseille-Q0842</strain>
    </source>
</reference>
<accession>A0A7X1HXA9</accession>
<evidence type="ECO:0000313" key="10">
    <source>
        <dbReference type="EMBL" id="MBC2864749.1"/>
    </source>
</evidence>
<keyword evidence="6 9" id="KW-1133">Transmembrane helix</keyword>
<dbReference type="PANTHER" id="PTHR21716">
    <property type="entry name" value="TRANSMEMBRANE PROTEIN"/>
    <property type="match status" value="1"/>
</dbReference>
<dbReference type="EMBL" id="JACMHY010000002">
    <property type="protein sequence ID" value="MBC2864749.1"/>
    <property type="molecule type" value="Genomic_DNA"/>
</dbReference>
<evidence type="ECO:0000256" key="5">
    <source>
        <dbReference type="ARBA" id="ARBA00022692"/>
    </source>
</evidence>
<feature type="compositionally biased region" description="Basic and acidic residues" evidence="8">
    <location>
        <begin position="29"/>
        <end position="40"/>
    </location>
</feature>
<organism evidence="10 11">
    <name type="scientific">Streptomyces mexicanus</name>
    <dbReference type="NCBI Taxonomy" id="178566"/>
    <lineage>
        <taxon>Bacteria</taxon>
        <taxon>Bacillati</taxon>
        <taxon>Actinomycetota</taxon>
        <taxon>Actinomycetes</taxon>
        <taxon>Kitasatosporales</taxon>
        <taxon>Streptomycetaceae</taxon>
        <taxon>Streptomyces</taxon>
    </lineage>
</organism>
<dbReference type="OrthoDB" id="4016357at2"/>
<evidence type="ECO:0000256" key="4">
    <source>
        <dbReference type="ARBA" id="ARBA00022475"/>
    </source>
</evidence>
<dbReference type="RefSeq" id="WP_159662392.1">
    <property type="nucleotide sequence ID" value="NZ_JACMHY010000002.1"/>
</dbReference>
<evidence type="ECO:0000256" key="7">
    <source>
        <dbReference type="ARBA" id="ARBA00023136"/>
    </source>
</evidence>
<comment type="similarity">
    <text evidence="2">Belongs to the autoinducer-2 exporter (AI-2E) (TC 2.A.86) family.</text>
</comment>
<evidence type="ECO:0000256" key="9">
    <source>
        <dbReference type="SAM" id="Phobius"/>
    </source>
</evidence>
<dbReference type="GO" id="GO:0055085">
    <property type="term" value="P:transmembrane transport"/>
    <property type="evidence" value="ECO:0007669"/>
    <property type="project" value="TreeGrafter"/>
</dbReference>
<feature type="transmembrane region" description="Helical" evidence="9">
    <location>
        <begin position="203"/>
        <end position="229"/>
    </location>
</feature>
<comment type="caution">
    <text evidence="10">The sequence shown here is derived from an EMBL/GenBank/DDBJ whole genome shotgun (WGS) entry which is preliminary data.</text>
</comment>
<dbReference type="AlphaFoldDB" id="A0A7X1HXA9"/>
<keyword evidence="4" id="KW-1003">Cell membrane</keyword>
<dbReference type="GO" id="GO:0005886">
    <property type="term" value="C:plasma membrane"/>
    <property type="evidence" value="ECO:0007669"/>
    <property type="project" value="UniProtKB-SubCell"/>
</dbReference>
<protein>
    <submittedName>
        <fullName evidence="10">AI-2E family transporter</fullName>
    </submittedName>
</protein>
<evidence type="ECO:0000256" key="1">
    <source>
        <dbReference type="ARBA" id="ARBA00004651"/>
    </source>
</evidence>
<keyword evidence="7 9" id="KW-0472">Membrane</keyword>
<feature type="transmembrane region" description="Helical" evidence="9">
    <location>
        <begin position="55"/>
        <end position="77"/>
    </location>
</feature>
<evidence type="ECO:0000313" key="11">
    <source>
        <dbReference type="Proteomes" id="UP000517694"/>
    </source>
</evidence>
<dbReference type="Proteomes" id="UP000517694">
    <property type="component" value="Unassembled WGS sequence"/>
</dbReference>
<sequence>MARGHATPARRLGRVHRATGRGAGAGPRDAQRRAGRRESGNEAVRLGAGVRTGGWLRAGFGLGLGATLAWLLVHTVWQIGELLSLFLASVFVAVGLEPLVGLLTRHRVRRGWAVVVVLLLFTACLAGFAALVAQPVSDEVNALVKAVPRWLTELHNRHSFLGHLEDRYQVISKLRQALTSGGAGVVGGVLGAGKIVLSLVTSVVIVVVVTIYIMAGLPVIKGFCFRFVAASRRPRAEAVTDEILARTGRFMLANIATSGIAGLATFAWCAAVGVPYPAALGFFVALMDLIPVLGSTIAGVAVSLVALSVSLPIAGATAGFYIAFRLAEDYLITPRAMKYAVDVHPVVTVVGVLVGGALLGIIGALVAVPAAVAIGILLDEYLFPRVDAS</sequence>
<keyword evidence="3" id="KW-0813">Transport</keyword>
<keyword evidence="11" id="KW-1185">Reference proteome</keyword>
<keyword evidence="5 9" id="KW-0812">Transmembrane</keyword>
<gene>
    <name evidence="10" type="ORF">H1R13_06995</name>
</gene>
<dbReference type="Pfam" id="PF01594">
    <property type="entry name" value="AI-2E_transport"/>
    <property type="match status" value="1"/>
</dbReference>
<evidence type="ECO:0000256" key="2">
    <source>
        <dbReference type="ARBA" id="ARBA00009773"/>
    </source>
</evidence>